<dbReference type="Proteomes" id="UP000546642">
    <property type="component" value="Unassembled WGS sequence"/>
</dbReference>
<dbReference type="NCBIfam" id="TIGR03177">
    <property type="entry name" value="pilus_cpaB"/>
    <property type="match status" value="1"/>
</dbReference>
<feature type="domain" description="Flp pilus assembly protein RcpC/CpaB" evidence="2">
    <location>
        <begin position="112"/>
        <end position="207"/>
    </location>
</feature>
<dbReference type="AlphaFoldDB" id="A0A7W9YEL8"/>
<evidence type="ECO:0000313" key="4">
    <source>
        <dbReference type="Proteomes" id="UP000546642"/>
    </source>
</evidence>
<dbReference type="RefSeq" id="WP_184073453.1">
    <property type="nucleotide sequence ID" value="NZ_JACHDS010000001.1"/>
</dbReference>
<reference evidence="3 4" key="1">
    <citation type="submission" date="2020-08" db="EMBL/GenBank/DDBJ databases">
        <title>Sequencing the genomes of 1000 actinobacteria strains.</title>
        <authorList>
            <person name="Klenk H.-P."/>
        </authorList>
    </citation>
    <scope>NUCLEOTIDE SEQUENCE [LARGE SCALE GENOMIC DNA]</scope>
    <source>
        <strain evidence="3 4">DSM 46659</strain>
    </source>
</reference>
<organism evidence="3 4">
    <name type="scientific">Nocardiopsis mwathae</name>
    <dbReference type="NCBI Taxonomy" id="1472723"/>
    <lineage>
        <taxon>Bacteria</taxon>
        <taxon>Bacillati</taxon>
        <taxon>Actinomycetota</taxon>
        <taxon>Actinomycetes</taxon>
        <taxon>Streptosporangiales</taxon>
        <taxon>Nocardiopsidaceae</taxon>
        <taxon>Nocardiopsis</taxon>
    </lineage>
</organism>
<evidence type="ECO:0000259" key="2">
    <source>
        <dbReference type="Pfam" id="PF16976"/>
    </source>
</evidence>
<sequence>MNPRQRRGVLLMVIAAVGAIAVGFAVISHSASLQAEMGTYRTALKLTQDVEPYQQITEDMVEEVEVPAKFFDEKTFLADLSAEEVGRTPVSATFIDEGALLQKTMVVAAPDLQQGERELAIMINAETGVAGKISRQSRVDVYAAFQPSDRMEDACQIRVLTNIEVLDVGELASEIDENTGGTNSVVPVTFRLNPHQALQLGYAESFSSGVRLGLVSPEGAGNPGNLQYCSADQFKEIQAESGSDSDDDNGDDEDDNDTPQTGGN</sequence>
<evidence type="ECO:0000256" key="1">
    <source>
        <dbReference type="SAM" id="MobiDB-lite"/>
    </source>
</evidence>
<name>A0A7W9YEL8_9ACTN</name>
<dbReference type="EMBL" id="JACHDS010000001">
    <property type="protein sequence ID" value="MBB6170667.1"/>
    <property type="molecule type" value="Genomic_DNA"/>
</dbReference>
<gene>
    <name evidence="3" type="ORF">HNR23_000727</name>
</gene>
<dbReference type="Pfam" id="PF16976">
    <property type="entry name" value="RcpC"/>
    <property type="match status" value="1"/>
</dbReference>
<proteinExistence type="predicted"/>
<protein>
    <submittedName>
        <fullName evidence="3">Pilus assembly protein CpaB</fullName>
    </submittedName>
</protein>
<evidence type="ECO:0000313" key="3">
    <source>
        <dbReference type="EMBL" id="MBB6170667.1"/>
    </source>
</evidence>
<comment type="caution">
    <text evidence="3">The sequence shown here is derived from an EMBL/GenBank/DDBJ whole genome shotgun (WGS) entry which is preliminary data.</text>
</comment>
<accession>A0A7W9YEL8</accession>
<feature type="region of interest" description="Disordered" evidence="1">
    <location>
        <begin position="235"/>
        <end position="264"/>
    </location>
</feature>
<feature type="compositionally biased region" description="Acidic residues" evidence="1">
    <location>
        <begin position="243"/>
        <end position="257"/>
    </location>
</feature>
<dbReference type="InterPro" id="IPR031571">
    <property type="entry name" value="RcpC_dom"/>
</dbReference>
<keyword evidence="4" id="KW-1185">Reference proteome</keyword>
<dbReference type="InterPro" id="IPR017592">
    <property type="entry name" value="Pilus_assmbl_Flp-typ_CpaB"/>
</dbReference>